<comment type="caution">
    <text evidence="11">The sequence shown here is derived from an EMBL/GenBank/DDBJ whole genome shotgun (WGS) entry which is preliminary data.</text>
</comment>
<feature type="region of interest" description="Disordered" evidence="9">
    <location>
        <begin position="1"/>
        <end position="78"/>
    </location>
</feature>
<keyword evidence="3" id="KW-0677">Repeat</keyword>
<dbReference type="PROSITE" id="PS00028">
    <property type="entry name" value="ZINC_FINGER_C2H2_1"/>
    <property type="match status" value="1"/>
</dbReference>
<keyword evidence="5" id="KW-0862">Zinc</keyword>
<dbReference type="PANTHER" id="PTHR14003:SF19">
    <property type="entry name" value="YY2 TRANSCRIPTION FACTOR"/>
    <property type="match status" value="1"/>
</dbReference>
<dbReference type="FunFam" id="3.30.160.60:FF:000875">
    <property type="entry name" value="zinc finger protein 236 isoform X7"/>
    <property type="match status" value="1"/>
</dbReference>
<dbReference type="GO" id="GO:0031519">
    <property type="term" value="C:PcG protein complex"/>
    <property type="evidence" value="ECO:0007669"/>
    <property type="project" value="TreeGrafter"/>
</dbReference>
<sequence>MPGDASPTGHNQIPPPYAHNTTPMTATSSHMPPSAAFPDPNQSFSSDLGKSDGSDGSEMVKPSTKGKNGATGPAEGKTKPHICQICSRAFTTGGHLQRHQRIHTGVKAFKCPYPGCETRTSRQDNLQQHYRTHLSPTLRRGSGSAARAAVAAAMEAAGLKSTSTRAPRKSKSSAGGTPSSTASAPTGHLPSPYATPTSQGPSPYAPYTMYDPSPYGYPAHPLPPPGVTMAQTQSAASSRVPSPVNGHSSGHSSVGSMPGHQPYFPQQFSPAYSYQSSNMNPYGRYQGGMPAPYGAPHHSIYSPGINSEHGPAHLYSPMNTGFQAHSRESSYGVLTPGYPPNPMNNGYPPRTQTSTPLSQSTAHDDRRYPSPPGRRRTPPDLLSQGVVDPSNMNRSMPMPSSYAGYTMHHNPYASYNGNGGNSGGPGGSLGMSSRDPIHRASISSLSDGSGAGGSEGSAAKGLSGENVMLMGRTDRSVALTHPV</sequence>
<dbReference type="InterPro" id="IPR036236">
    <property type="entry name" value="Znf_C2H2_sf"/>
</dbReference>
<feature type="compositionally biased region" description="Polar residues" evidence="9">
    <location>
        <begin position="350"/>
        <end position="361"/>
    </location>
</feature>
<feature type="compositionally biased region" description="Polar residues" evidence="9">
    <location>
        <begin position="229"/>
        <end position="240"/>
    </location>
</feature>
<dbReference type="GO" id="GO:0000981">
    <property type="term" value="F:DNA-binding transcription factor activity, RNA polymerase II-specific"/>
    <property type="evidence" value="ECO:0007669"/>
    <property type="project" value="TreeGrafter"/>
</dbReference>
<dbReference type="EMBL" id="JAODAN010000011">
    <property type="protein sequence ID" value="KAK1921282.1"/>
    <property type="molecule type" value="Genomic_DNA"/>
</dbReference>
<dbReference type="GO" id="GO:0008270">
    <property type="term" value="F:zinc ion binding"/>
    <property type="evidence" value="ECO:0007669"/>
    <property type="project" value="UniProtKB-KW"/>
</dbReference>
<feature type="region of interest" description="Disordered" evidence="9">
    <location>
        <begin position="327"/>
        <end position="398"/>
    </location>
</feature>
<evidence type="ECO:0000256" key="6">
    <source>
        <dbReference type="ARBA" id="ARBA00023125"/>
    </source>
</evidence>
<dbReference type="GO" id="GO:0005667">
    <property type="term" value="C:transcription regulator complex"/>
    <property type="evidence" value="ECO:0007669"/>
    <property type="project" value="TreeGrafter"/>
</dbReference>
<dbReference type="Gene3D" id="3.30.160.60">
    <property type="entry name" value="Classic Zinc Finger"/>
    <property type="match status" value="2"/>
</dbReference>
<feature type="region of interest" description="Disordered" evidence="9">
    <location>
        <begin position="156"/>
        <end position="207"/>
    </location>
</feature>
<dbReference type="GO" id="GO:0000978">
    <property type="term" value="F:RNA polymerase II cis-regulatory region sequence-specific DNA binding"/>
    <property type="evidence" value="ECO:0007669"/>
    <property type="project" value="TreeGrafter"/>
</dbReference>
<feature type="domain" description="C2H2-type" evidence="10">
    <location>
        <begin position="81"/>
        <end position="108"/>
    </location>
</feature>
<feature type="region of interest" description="Disordered" evidence="9">
    <location>
        <begin position="416"/>
        <end position="435"/>
    </location>
</feature>
<feature type="domain" description="C2H2-type" evidence="10">
    <location>
        <begin position="109"/>
        <end position="133"/>
    </location>
</feature>
<evidence type="ECO:0000256" key="3">
    <source>
        <dbReference type="ARBA" id="ARBA00022737"/>
    </source>
</evidence>
<evidence type="ECO:0000313" key="12">
    <source>
        <dbReference type="Proteomes" id="UP001182556"/>
    </source>
</evidence>
<evidence type="ECO:0000256" key="7">
    <source>
        <dbReference type="ARBA" id="ARBA00023242"/>
    </source>
</evidence>
<feature type="compositionally biased region" description="Gly residues" evidence="9">
    <location>
        <begin position="417"/>
        <end position="429"/>
    </location>
</feature>
<dbReference type="PANTHER" id="PTHR14003">
    <property type="entry name" value="TRANSCRIPTIONAL REPRESSOR PROTEIN YY"/>
    <property type="match status" value="1"/>
</dbReference>
<keyword evidence="12" id="KW-1185">Reference proteome</keyword>
<feature type="compositionally biased region" description="Low complexity" evidence="9">
    <location>
        <begin position="172"/>
        <end position="187"/>
    </location>
</feature>
<evidence type="ECO:0000313" key="11">
    <source>
        <dbReference type="EMBL" id="KAK1921282.1"/>
    </source>
</evidence>
<keyword evidence="6" id="KW-0238">DNA-binding</keyword>
<feature type="region of interest" description="Disordered" evidence="9">
    <location>
        <begin position="440"/>
        <end position="467"/>
    </location>
</feature>
<evidence type="ECO:0000256" key="4">
    <source>
        <dbReference type="ARBA" id="ARBA00022771"/>
    </source>
</evidence>
<keyword evidence="4 8" id="KW-0863">Zinc-finger</keyword>
<keyword evidence="7" id="KW-0539">Nucleus</keyword>
<reference evidence="11" key="1">
    <citation type="submission" date="2023-02" db="EMBL/GenBank/DDBJ databases">
        <title>Identification and recombinant expression of a fungal hydrolase from Papiliotrema laurentii that hydrolyzes apple cutin and clears colloidal polyester polyurethane.</title>
        <authorList>
            <consortium name="DOE Joint Genome Institute"/>
            <person name="Roman V.A."/>
            <person name="Bojanowski C."/>
            <person name="Crable B.R."/>
            <person name="Wagner D.N."/>
            <person name="Hung C.S."/>
            <person name="Nadeau L.J."/>
            <person name="Schratz L."/>
            <person name="Haridas S."/>
            <person name="Pangilinan J."/>
            <person name="Lipzen A."/>
            <person name="Na H."/>
            <person name="Yan M."/>
            <person name="Ng V."/>
            <person name="Grigoriev I.V."/>
            <person name="Spatafora J.W."/>
            <person name="Barlow D."/>
            <person name="Biffinger J."/>
            <person name="Kelley-Loughnane N."/>
            <person name="Varaljay V.A."/>
            <person name="Crookes-Goodson W.J."/>
        </authorList>
    </citation>
    <scope>NUCLEOTIDE SEQUENCE</scope>
    <source>
        <strain evidence="11">5307AH</strain>
    </source>
</reference>
<evidence type="ECO:0000256" key="1">
    <source>
        <dbReference type="ARBA" id="ARBA00004123"/>
    </source>
</evidence>
<feature type="region of interest" description="Disordered" evidence="9">
    <location>
        <begin position="221"/>
        <end position="260"/>
    </location>
</feature>
<name>A0AAD9FPZ7_PAPLA</name>
<gene>
    <name evidence="11" type="ORF">DB88DRAFT_96147</name>
</gene>
<proteinExistence type="predicted"/>
<evidence type="ECO:0000256" key="2">
    <source>
        <dbReference type="ARBA" id="ARBA00022723"/>
    </source>
</evidence>
<comment type="subcellular location">
    <subcellularLocation>
        <location evidence="1">Nucleus</location>
    </subcellularLocation>
</comment>
<dbReference type="PROSITE" id="PS50157">
    <property type="entry name" value="ZINC_FINGER_C2H2_2"/>
    <property type="match status" value="2"/>
</dbReference>
<evidence type="ECO:0000259" key="10">
    <source>
        <dbReference type="PROSITE" id="PS50157"/>
    </source>
</evidence>
<accession>A0AAD9FPZ7</accession>
<dbReference type="AlphaFoldDB" id="A0AAD9FPZ7"/>
<protein>
    <recommendedName>
        <fullName evidence="10">C2H2-type domain-containing protein</fullName>
    </recommendedName>
</protein>
<feature type="compositionally biased region" description="Low complexity" evidence="9">
    <location>
        <begin position="389"/>
        <end position="398"/>
    </location>
</feature>
<dbReference type="SMART" id="SM00355">
    <property type="entry name" value="ZnF_C2H2"/>
    <property type="match status" value="2"/>
</dbReference>
<evidence type="ECO:0000256" key="8">
    <source>
        <dbReference type="PROSITE-ProRule" id="PRU00042"/>
    </source>
</evidence>
<dbReference type="SUPFAM" id="SSF57667">
    <property type="entry name" value="beta-beta-alpha zinc fingers"/>
    <property type="match status" value="1"/>
</dbReference>
<dbReference type="Pfam" id="PF00096">
    <property type="entry name" value="zf-C2H2"/>
    <property type="match status" value="2"/>
</dbReference>
<dbReference type="InterPro" id="IPR013087">
    <property type="entry name" value="Znf_C2H2_type"/>
</dbReference>
<dbReference type="GO" id="GO:0000785">
    <property type="term" value="C:chromatin"/>
    <property type="evidence" value="ECO:0007669"/>
    <property type="project" value="TreeGrafter"/>
</dbReference>
<dbReference type="Proteomes" id="UP001182556">
    <property type="component" value="Unassembled WGS sequence"/>
</dbReference>
<keyword evidence="2" id="KW-0479">Metal-binding</keyword>
<evidence type="ECO:0000256" key="9">
    <source>
        <dbReference type="SAM" id="MobiDB-lite"/>
    </source>
</evidence>
<organism evidence="11 12">
    <name type="scientific">Papiliotrema laurentii</name>
    <name type="common">Cryptococcus laurentii</name>
    <dbReference type="NCBI Taxonomy" id="5418"/>
    <lineage>
        <taxon>Eukaryota</taxon>
        <taxon>Fungi</taxon>
        <taxon>Dikarya</taxon>
        <taxon>Basidiomycota</taxon>
        <taxon>Agaricomycotina</taxon>
        <taxon>Tremellomycetes</taxon>
        <taxon>Tremellales</taxon>
        <taxon>Rhynchogastremaceae</taxon>
        <taxon>Papiliotrema</taxon>
    </lineage>
</organism>
<feature type="compositionally biased region" description="Low complexity" evidence="9">
    <location>
        <begin position="241"/>
        <end position="260"/>
    </location>
</feature>
<evidence type="ECO:0000256" key="5">
    <source>
        <dbReference type="ARBA" id="ARBA00022833"/>
    </source>
</evidence>
<feature type="compositionally biased region" description="Polar residues" evidence="9">
    <location>
        <begin position="19"/>
        <end position="31"/>
    </location>
</feature>